<evidence type="ECO:0000313" key="5">
    <source>
        <dbReference type="EMBL" id="MBK1780099.1"/>
    </source>
</evidence>
<dbReference type="Proteomes" id="UP000635316">
    <property type="component" value="Unassembled WGS sequence"/>
</dbReference>
<dbReference type="InterPro" id="IPR013815">
    <property type="entry name" value="ATP_grasp_subdomain_1"/>
</dbReference>
<dbReference type="Pfam" id="PF13380">
    <property type="entry name" value="CoA_binding_2"/>
    <property type="match status" value="1"/>
</dbReference>
<dbReference type="SMART" id="SM00881">
    <property type="entry name" value="CoA_binding"/>
    <property type="match status" value="1"/>
</dbReference>
<dbReference type="InterPro" id="IPR032875">
    <property type="entry name" value="Succ_CoA_lig_flav_dom"/>
</dbReference>
<dbReference type="EMBL" id="JAENGP010000002">
    <property type="protein sequence ID" value="MBK1780099.1"/>
    <property type="molecule type" value="Genomic_DNA"/>
</dbReference>
<organism evidence="5 6">
    <name type="scientific">Advenella mandrilli</name>
    <dbReference type="NCBI Taxonomy" id="2800330"/>
    <lineage>
        <taxon>Bacteria</taxon>
        <taxon>Pseudomonadati</taxon>
        <taxon>Pseudomonadota</taxon>
        <taxon>Betaproteobacteria</taxon>
        <taxon>Burkholderiales</taxon>
        <taxon>Alcaligenaceae</taxon>
    </lineage>
</organism>
<gene>
    <name evidence="5" type="ORF">JHL22_02590</name>
</gene>
<dbReference type="Pfam" id="PF13549">
    <property type="entry name" value="ATP-grasp_5"/>
    <property type="match status" value="1"/>
</dbReference>
<keyword evidence="6" id="KW-1185">Reference proteome</keyword>
<dbReference type="Gene3D" id="3.40.50.261">
    <property type="entry name" value="Succinyl-CoA synthetase domains"/>
    <property type="match status" value="2"/>
</dbReference>
<comment type="caution">
    <text evidence="5">The sequence shown here is derived from an EMBL/GenBank/DDBJ whole genome shotgun (WGS) entry which is preliminary data.</text>
</comment>
<protein>
    <submittedName>
        <fullName evidence="5">Acetate--CoA ligase family protein</fullName>
    </submittedName>
</protein>
<keyword evidence="1 5" id="KW-0436">Ligase</keyword>
<dbReference type="PANTHER" id="PTHR43334:SF1">
    <property type="entry name" value="3-HYDROXYPROPIONATE--COA LIGASE [ADP-FORMING]"/>
    <property type="match status" value="1"/>
</dbReference>
<proteinExistence type="predicted"/>
<dbReference type="Gene3D" id="3.30.1490.20">
    <property type="entry name" value="ATP-grasp fold, A domain"/>
    <property type="match status" value="1"/>
</dbReference>
<dbReference type="GO" id="GO:0016874">
    <property type="term" value="F:ligase activity"/>
    <property type="evidence" value="ECO:0007669"/>
    <property type="project" value="UniProtKB-KW"/>
</dbReference>
<dbReference type="Gene3D" id="3.30.470.20">
    <property type="entry name" value="ATP-grasp fold, B domain"/>
    <property type="match status" value="1"/>
</dbReference>
<evidence type="ECO:0000256" key="1">
    <source>
        <dbReference type="ARBA" id="ARBA00022598"/>
    </source>
</evidence>
<keyword evidence="3" id="KW-0067">ATP-binding</keyword>
<dbReference type="SUPFAM" id="SSF51735">
    <property type="entry name" value="NAD(P)-binding Rossmann-fold domains"/>
    <property type="match status" value="1"/>
</dbReference>
<accession>A0ABS1E9H0</accession>
<dbReference type="InterPro" id="IPR003781">
    <property type="entry name" value="CoA-bd"/>
</dbReference>
<dbReference type="SUPFAM" id="SSF56059">
    <property type="entry name" value="Glutathione synthetase ATP-binding domain-like"/>
    <property type="match status" value="1"/>
</dbReference>
<evidence type="ECO:0000259" key="4">
    <source>
        <dbReference type="SMART" id="SM00881"/>
    </source>
</evidence>
<sequence length="704" mass="75431">MNEFSSVDKSVFNKALLNPSAIALIGASSNLKKNTARPLLFMKKHGFNGEIYPVNPGADRILGEKVYPSVADLPEGIEHAFVMIDSAGVESVIEQCAARKIPVVTIYSDGFGEAGPQGMQKQQQLLEKAKQLGVRLLGPNSIGSANIQTGAIISVNAVFEMDNLLKGDISLVSQSGSMMGSLMSRAVARGFGFSKTVSVGNECDISTGEIVDALVDDDSTRVILLFLETLRDTATLTKALKRARQAGKPVITYKLGRSEQGDALSQSHTGAIAGNNAAIDAYFQANGVIRVNSLETLFEIAPLVSRYAHLRPAAYAETPVRVAVITTTGGGAATVVDNLGLAGIEAVAPTTEFIGQMAARGLNIRQTPVIDLTLAATSDQYRDLLNELVKTDWCDAVLSVVGSSAQFHPQLAIKPILETFESGNANNKPLVVFLSPDAPESLKLLQAANIGAFRTPEGCADALAAFFRPVIQDTEPAATEEFVLGEDYPQTGNFNEAEANRLFAHLGIPQAASQLVSTTDLAHQVPYPLVLKVVSRDILHKTDVGGVSINIQNDQHLQEAAQSMLAKVEKNAPAALIEGLYIQQMEGRLIELMLGYRHDPLVGPTVILSTGGITAELNPDFSIRTAPVSLTEARQMINEVQYTKLIRGYRNLPEGDCEGLAQAIVNFSKLALIRKQPVAEAEINPLFIQKDKVIAVDGVIRLKD</sequence>
<dbReference type="SUPFAM" id="SSF52210">
    <property type="entry name" value="Succinyl-CoA synthetase domains"/>
    <property type="match status" value="2"/>
</dbReference>
<keyword evidence="2" id="KW-0547">Nucleotide-binding</keyword>
<name>A0ABS1E9H0_9BURK</name>
<evidence type="ECO:0000256" key="3">
    <source>
        <dbReference type="ARBA" id="ARBA00022840"/>
    </source>
</evidence>
<reference evidence="5 6" key="1">
    <citation type="submission" date="2020-12" db="EMBL/GenBank/DDBJ databases">
        <authorList>
            <person name="Lu T."/>
            <person name="Wang Q."/>
            <person name="Han X."/>
        </authorList>
    </citation>
    <scope>NUCLEOTIDE SEQUENCE [LARGE SCALE GENOMIC DNA]</scope>
    <source>
        <strain evidence="5 6">WQ 585</strain>
    </source>
</reference>
<feature type="domain" description="CoA-binding" evidence="4">
    <location>
        <begin position="16"/>
        <end position="111"/>
    </location>
</feature>
<dbReference type="PANTHER" id="PTHR43334">
    <property type="entry name" value="ACETATE--COA LIGASE [ADP-FORMING]"/>
    <property type="match status" value="1"/>
</dbReference>
<dbReference type="Gene3D" id="3.40.50.720">
    <property type="entry name" value="NAD(P)-binding Rossmann-like Domain"/>
    <property type="match status" value="1"/>
</dbReference>
<dbReference type="InterPro" id="IPR036291">
    <property type="entry name" value="NAD(P)-bd_dom_sf"/>
</dbReference>
<evidence type="ECO:0000313" key="6">
    <source>
        <dbReference type="Proteomes" id="UP000635316"/>
    </source>
</evidence>
<dbReference type="InterPro" id="IPR016102">
    <property type="entry name" value="Succinyl-CoA_synth-like"/>
</dbReference>
<dbReference type="Pfam" id="PF13607">
    <property type="entry name" value="Succ_CoA_lig"/>
    <property type="match status" value="1"/>
</dbReference>
<dbReference type="InterPro" id="IPR051538">
    <property type="entry name" value="Acyl-CoA_Synth/Transferase"/>
</dbReference>
<evidence type="ECO:0000256" key="2">
    <source>
        <dbReference type="ARBA" id="ARBA00022741"/>
    </source>
</evidence>